<organism evidence="1 2">
    <name type="scientific">Solanum pinnatisectum</name>
    <name type="common">tansyleaf nightshade</name>
    <dbReference type="NCBI Taxonomy" id="50273"/>
    <lineage>
        <taxon>Eukaryota</taxon>
        <taxon>Viridiplantae</taxon>
        <taxon>Streptophyta</taxon>
        <taxon>Embryophyta</taxon>
        <taxon>Tracheophyta</taxon>
        <taxon>Spermatophyta</taxon>
        <taxon>Magnoliopsida</taxon>
        <taxon>eudicotyledons</taxon>
        <taxon>Gunneridae</taxon>
        <taxon>Pentapetalae</taxon>
        <taxon>asterids</taxon>
        <taxon>lamiids</taxon>
        <taxon>Solanales</taxon>
        <taxon>Solanaceae</taxon>
        <taxon>Solanoideae</taxon>
        <taxon>Solaneae</taxon>
        <taxon>Solanum</taxon>
    </lineage>
</organism>
<dbReference type="CDD" id="cd00303">
    <property type="entry name" value="retropepsin_like"/>
    <property type="match status" value="1"/>
</dbReference>
<dbReference type="Gene3D" id="2.40.70.10">
    <property type="entry name" value="Acid Proteases"/>
    <property type="match status" value="1"/>
</dbReference>
<accession>A0AAV9K026</accession>
<dbReference type="AlphaFoldDB" id="A0AAV9K026"/>
<evidence type="ECO:0000313" key="2">
    <source>
        <dbReference type="Proteomes" id="UP001311915"/>
    </source>
</evidence>
<proteinExistence type="predicted"/>
<dbReference type="PANTHER" id="PTHR33067:SF9">
    <property type="entry name" value="RNA-DIRECTED DNA POLYMERASE"/>
    <property type="match status" value="1"/>
</dbReference>
<gene>
    <name evidence="1" type="ORF">R3W88_033776</name>
</gene>
<dbReference type="Proteomes" id="UP001311915">
    <property type="component" value="Unassembled WGS sequence"/>
</dbReference>
<evidence type="ECO:0000313" key="1">
    <source>
        <dbReference type="EMBL" id="KAK4706676.1"/>
    </source>
</evidence>
<comment type="caution">
    <text evidence="1">The sequence shown here is derived from an EMBL/GenBank/DDBJ whole genome shotgun (WGS) entry which is preliminary data.</text>
</comment>
<protein>
    <submittedName>
        <fullName evidence="1">Uncharacterized protein</fullName>
    </submittedName>
</protein>
<name>A0AAV9K026_9SOLN</name>
<dbReference type="InterPro" id="IPR021109">
    <property type="entry name" value="Peptidase_aspartic_dom_sf"/>
</dbReference>
<dbReference type="PANTHER" id="PTHR33067">
    <property type="entry name" value="RNA-DIRECTED DNA POLYMERASE-RELATED"/>
    <property type="match status" value="1"/>
</dbReference>
<sequence>MGNLLKQLSVNIPLVEALEQMLGYAKFIKDLVTKKRAVSFDLTNNIHHCNAIATRSLVQKKEDPGAFTIPCTIGSFEFAKDLCDLGASINLMPFAIYKQLGLGVPKPITMRLMMADRSVKRPVGFLYEVLVKVDSFIFLTDFVILDCEVDFKVPIILGRPFLATGRALVDVESGELKFRLNNEEVKFKICRSMKQPQDMNVVSAIDTFDEGEMGATIEERLAVKTLAVVLMNFEADYWADYVETVNALRGMGARSYASKKLDLDLKNRPSPPAKPSIEEPHWNLSSYPVI</sequence>
<keyword evidence="2" id="KW-1185">Reference proteome</keyword>
<dbReference type="EMBL" id="JAWPEI010000058">
    <property type="protein sequence ID" value="KAK4706676.1"/>
    <property type="molecule type" value="Genomic_DNA"/>
</dbReference>
<reference evidence="1 2" key="1">
    <citation type="submission" date="2023-10" db="EMBL/GenBank/DDBJ databases">
        <title>Genome-Wide Identification Analysis in wild type Solanum Pinnatisectum Reveals Some Genes Defensing Phytophthora Infestans.</title>
        <authorList>
            <person name="Sun C."/>
        </authorList>
    </citation>
    <scope>NUCLEOTIDE SEQUENCE [LARGE SCALE GENOMIC DNA]</scope>
    <source>
        <strain evidence="1">LQN</strain>
        <tissue evidence="1">Leaf</tissue>
    </source>
</reference>